<accession>A0A2L0HBC6</accession>
<proteinExistence type="predicted"/>
<dbReference type="EMBL" id="CP024309">
    <property type="protein sequence ID" value="AUX78717.1"/>
    <property type="molecule type" value="Genomic_DNA"/>
</dbReference>
<sequence length="186" mass="20439">MLLARLSGAFEISIFTLMVRAELQEGMLLRKCHRLICGSGHRLAEVTALAASYSRSLRWKKTRRSSPTPWRAGKDQCAKERHLTLAKCLPWSGKRTQIILLPSSSGPDLGKTRSTDANAVEVSPEIDEPIATGLVSNGRHSAIENGVGAHFRSRIDLTIESTDSPIEHRSARFKSTPFSTGEPFAD</sequence>
<geneLocation type="plasmid" evidence="2">
    <name>psfrenxt3b</name>
</geneLocation>
<keyword evidence="1" id="KW-0614">Plasmid</keyword>
<protein>
    <submittedName>
        <fullName evidence="1">Uncharacterized protein</fullName>
    </submittedName>
</protein>
<evidence type="ECO:0000313" key="1">
    <source>
        <dbReference type="EMBL" id="AUX78717.1"/>
    </source>
</evidence>
<name>A0A2L0HBC6_RHIFR</name>
<reference evidence="1 2" key="1">
    <citation type="submission" date="2017-10" db="EMBL/GenBank/DDBJ databases">
        <title>Analysis of the genome sequences of Rhizobium populations associated to common bean (phaseolus vulgaris).</title>
        <authorList>
            <person name="Bustos P."/>
            <person name="Santamaria R.I."/>
            <person name="Miranda-Sanchez F."/>
            <person name="Perez-Carrascal O."/>
            <person name="Juarez S."/>
            <person name="Lozano L."/>
            <person name="Martinez-Flores I."/>
            <person name="Vinuesa P."/>
            <person name="Martinez-Romero E."/>
            <person name="Cevallos M.A."/>
            <person name="Romero D."/>
            <person name="Davila G."/>
            <person name="Gonzalez V."/>
        </authorList>
    </citation>
    <scope>NUCLEOTIDE SEQUENCE [LARGE SCALE GENOMIC DNA]</scope>
    <source>
        <strain evidence="1 2">NXT3</strain>
        <plasmid evidence="2">Plasmid psfrenxt3b</plasmid>
    </source>
</reference>
<dbReference type="AlphaFoldDB" id="A0A2L0HBC6"/>
<gene>
    <name evidence="1" type="ORF">NXT3_PB00055</name>
</gene>
<evidence type="ECO:0000313" key="2">
    <source>
        <dbReference type="Proteomes" id="UP000239340"/>
    </source>
</evidence>
<organism evidence="1 2">
    <name type="scientific">Rhizobium fredii</name>
    <name type="common">Sinorhizobium fredii</name>
    <dbReference type="NCBI Taxonomy" id="380"/>
    <lineage>
        <taxon>Bacteria</taxon>
        <taxon>Pseudomonadati</taxon>
        <taxon>Pseudomonadota</taxon>
        <taxon>Alphaproteobacteria</taxon>
        <taxon>Hyphomicrobiales</taxon>
        <taxon>Rhizobiaceae</taxon>
        <taxon>Sinorhizobium/Ensifer group</taxon>
        <taxon>Sinorhizobium</taxon>
    </lineage>
</organism>
<dbReference type="Proteomes" id="UP000239340">
    <property type="component" value="Plasmid pSfreNXT3b"/>
</dbReference>